<evidence type="ECO:0000313" key="4">
    <source>
        <dbReference type="Proteomes" id="UP000193495"/>
    </source>
</evidence>
<dbReference type="RefSeq" id="WP_085895269.1">
    <property type="nucleotide sequence ID" value="NZ_FWFY01000002.1"/>
</dbReference>
<organism evidence="3 4">
    <name type="scientific">Limimaricola soesokkakensis</name>
    <dbReference type="NCBI Taxonomy" id="1343159"/>
    <lineage>
        <taxon>Bacteria</taxon>
        <taxon>Pseudomonadati</taxon>
        <taxon>Pseudomonadota</taxon>
        <taxon>Alphaproteobacteria</taxon>
        <taxon>Rhodobacterales</taxon>
        <taxon>Paracoccaceae</taxon>
        <taxon>Limimaricola</taxon>
    </lineage>
</organism>
<feature type="signal peptide" evidence="1">
    <location>
        <begin position="1"/>
        <end position="19"/>
    </location>
</feature>
<reference evidence="3 4" key="1">
    <citation type="submission" date="2017-03" db="EMBL/GenBank/DDBJ databases">
        <authorList>
            <person name="Afonso C.L."/>
            <person name="Miller P.J."/>
            <person name="Scott M.A."/>
            <person name="Spackman E."/>
            <person name="Goraichik I."/>
            <person name="Dimitrov K.M."/>
            <person name="Suarez D.L."/>
            <person name="Swayne D.E."/>
        </authorList>
    </citation>
    <scope>NUCLEOTIDE SEQUENCE [LARGE SCALE GENOMIC DNA]</scope>
    <source>
        <strain evidence="3 4">CECT 8367</strain>
    </source>
</reference>
<evidence type="ECO:0000256" key="1">
    <source>
        <dbReference type="SAM" id="SignalP"/>
    </source>
</evidence>
<evidence type="ECO:0000313" key="5">
    <source>
        <dbReference type="Proteomes" id="UP000240624"/>
    </source>
</evidence>
<keyword evidence="5" id="KW-1185">Reference proteome</keyword>
<dbReference type="AlphaFoldDB" id="A0A1X6YQM8"/>
<dbReference type="EMBL" id="PYGB01000001">
    <property type="protein sequence ID" value="PSK88338.1"/>
    <property type="molecule type" value="Genomic_DNA"/>
</dbReference>
<proteinExistence type="predicted"/>
<sequence>MAVLRFLLTATACAGAAIAIGQFMESGVSRAAATPVDLPETYPEAPVLTAAVTEMAPRLSGAFDLPQPPRSPARLARLGPVPAKEGCDLRLSAQPRPGAIAELQLAAPCAPLARVTLRHQGLTVTLLTDAQGEAGVLFPALSRDAVFIAEAGGAMAVARTELPDMAEWHRVALQWRDGDGLSLHALAPGARYGEPGHVSRDMAPGTAGGASMIGLGDPAAPAPRLAEIYSAPVGDAAAISVEIEVTATNCGSPVAAELVRVGDAESIASTDIEVTLPGCDAVGELLVLQNLEPGLTVASR</sequence>
<name>A0A1X6YQM8_9RHOB</name>
<dbReference type="Proteomes" id="UP000193495">
    <property type="component" value="Unassembled WGS sequence"/>
</dbReference>
<accession>A0A1X6YQM8</accession>
<dbReference type="OrthoDB" id="7956241at2"/>
<dbReference type="EMBL" id="FWFY01000002">
    <property type="protein sequence ID" value="SLN26543.1"/>
    <property type="molecule type" value="Genomic_DNA"/>
</dbReference>
<feature type="chain" id="PRO_5044568159" evidence="1">
    <location>
        <begin position="20"/>
        <end position="300"/>
    </location>
</feature>
<evidence type="ECO:0000313" key="2">
    <source>
        <dbReference type="EMBL" id="PSK88338.1"/>
    </source>
</evidence>
<evidence type="ECO:0000313" key="3">
    <source>
        <dbReference type="EMBL" id="SLN26543.1"/>
    </source>
</evidence>
<keyword evidence="1" id="KW-0732">Signal</keyword>
<reference evidence="2 5" key="2">
    <citation type="submission" date="2018-03" db="EMBL/GenBank/DDBJ databases">
        <title>Genomic Encyclopedia of Archaeal and Bacterial Type Strains, Phase II (KMG-II): from individual species to whole genera.</title>
        <authorList>
            <person name="Goeker M."/>
        </authorList>
    </citation>
    <scope>NUCLEOTIDE SEQUENCE [LARGE SCALE GENOMIC DNA]</scope>
    <source>
        <strain evidence="2 5">DSM 29956</strain>
    </source>
</reference>
<gene>
    <name evidence="2" type="ORF">CLV79_101174</name>
    <name evidence="3" type="ORF">LOS8367_00912</name>
</gene>
<protein>
    <submittedName>
        <fullName evidence="3">Uncharacterized protein</fullName>
    </submittedName>
</protein>
<dbReference type="Proteomes" id="UP000240624">
    <property type="component" value="Unassembled WGS sequence"/>
</dbReference>